<name>A0A507DXS7_9FUNG</name>
<feature type="transmembrane region" description="Helical" evidence="6">
    <location>
        <begin position="275"/>
        <end position="298"/>
    </location>
</feature>
<evidence type="ECO:0000256" key="1">
    <source>
        <dbReference type="ARBA" id="ARBA00004141"/>
    </source>
</evidence>
<dbReference type="GO" id="GO:0016020">
    <property type="term" value="C:membrane"/>
    <property type="evidence" value="ECO:0007669"/>
    <property type="project" value="UniProtKB-SubCell"/>
</dbReference>
<dbReference type="CDD" id="cd07042">
    <property type="entry name" value="STAS_SulP_like_sulfate_transporter"/>
    <property type="match status" value="1"/>
</dbReference>
<dbReference type="Proteomes" id="UP000318582">
    <property type="component" value="Unassembled WGS sequence"/>
</dbReference>
<feature type="compositionally biased region" description="Polar residues" evidence="5">
    <location>
        <begin position="690"/>
        <end position="705"/>
    </location>
</feature>
<comment type="subcellular location">
    <subcellularLocation>
        <location evidence="1">Membrane</location>
        <topology evidence="1">Multi-pass membrane protein</topology>
    </subcellularLocation>
</comment>
<proteinExistence type="predicted"/>
<feature type="transmembrane region" description="Helical" evidence="6">
    <location>
        <begin position="84"/>
        <end position="104"/>
    </location>
</feature>
<dbReference type="InterPro" id="IPR011547">
    <property type="entry name" value="SLC26A/SulP_dom"/>
</dbReference>
<feature type="region of interest" description="Disordered" evidence="5">
    <location>
        <begin position="683"/>
        <end position="738"/>
    </location>
</feature>
<feature type="transmembrane region" description="Helical" evidence="6">
    <location>
        <begin position="116"/>
        <end position="133"/>
    </location>
</feature>
<sequence length="792" mass="86538">MVDTATPTRSPAASTAPSSIPEYAPHADAYSPPPPQYPEQYPTQFQLFKRTLRRGIKNPGSRARHYVSGLFPIISWLPKYNRTWFAGDVIAGLTVGMVVIPQALAYAKLATLPLEYGLYTSFTGVLLYCFFATSKDVTIGATAVVSQLTGQLLASYNADKQYDPVQFAISMAFLTGIMQLVLGLLRLGIVVDFIPNPVIAGFTSGAGITIIVGQFAGLLGITGVNTNDAAYIVLGHTIRKLKEAKLDAAFGFSSLIFLLLFKFGCGYLTKRGYKWARWVGISRNALVVILFTAISYAVNHESAKPRIRIVGTVPKGFGPIRVPDARHLRGAFSPAITVLIVAVLEHMAVTKSYGRLNGYRPDPNQELVALGATNFLGSFLGGFAATGSFSRSAIKSQSGVRTPLAALFTTLIVVLALYVLTPLFFYIPSATLSAIIVSAISDLISRPALVKQLWDIQFLDLFAFVLAFVLTFFFSIEIAIYVSVAYAVVVLLYRLARPHYAVLGRVDETGLWVSTKDSRMGHTARSPPPGIMVFKLEESLTYPNSNYFADHIKDVVVSRTEFGGKVLTSNDKLWCDDTDRKVAAARKKNAKEMQHAIQNTSSDVNIGDSNPNPPQLHRLRALVFDFSAVNGLDTTGIQMLVDLRRDVDNYAGQRVEFHFAHVRPRFERILSYFLRITRTDRDVTPVVPSPDQQQLGERPANGSSHTLDDAGSIQIAPTDTSSHSIEDHNTSTTNVDGTVRRGSINVRDFFHPTVDDAVAAVMHARDVEAGFAYTNPEKSSSALAFETSGGVR</sequence>
<feature type="transmembrane region" description="Helical" evidence="6">
    <location>
        <begin position="331"/>
        <end position="349"/>
    </location>
</feature>
<feature type="domain" description="STAS" evidence="7">
    <location>
        <begin position="521"/>
        <end position="670"/>
    </location>
</feature>
<dbReference type="Pfam" id="PF00916">
    <property type="entry name" value="Sulfate_transp"/>
    <property type="match status" value="1"/>
</dbReference>
<organism evidence="8 9">
    <name type="scientific">Powellomyces hirtus</name>
    <dbReference type="NCBI Taxonomy" id="109895"/>
    <lineage>
        <taxon>Eukaryota</taxon>
        <taxon>Fungi</taxon>
        <taxon>Fungi incertae sedis</taxon>
        <taxon>Chytridiomycota</taxon>
        <taxon>Chytridiomycota incertae sedis</taxon>
        <taxon>Chytridiomycetes</taxon>
        <taxon>Spizellomycetales</taxon>
        <taxon>Powellomycetaceae</taxon>
        <taxon>Powellomyces</taxon>
    </lineage>
</organism>
<feature type="compositionally biased region" description="Low complexity" evidence="5">
    <location>
        <begin position="1"/>
        <end position="21"/>
    </location>
</feature>
<keyword evidence="9" id="KW-1185">Reference proteome</keyword>
<evidence type="ECO:0000313" key="9">
    <source>
        <dbReference type="Proteomes" id="UP000318582"/>
    </source>
</evidence>
<dbReference type="AlphaFoldDB" id="A0A507DXS7"/>
<feature type="transmembrane region" description="Helical" evidence="6">
    <location>
        <begin position="246"/>
        <end position="269"/>
    </location>
</feature>
<reference evidence="8 9" key="1">
    <citation type="journal article" date="2019" name="Sci. Rep.">
        <title>Comparative genomics of chytrid fungi reveal insights into the obligate biotrophic and pathogenic lifestyle of Synchytrium endobioticum.</title>
        <authorList>
            <person name="van de Vossenberg B.T.L.H."/>
            <person name="Warris S."/>
            <person name="Nguyen H.D.T."/>
            <person name="van Gent-Pelzer M.P.E."/>
            <person name="Joly D.L."/>
            <person name="van de Geest H.C."/>
            <person name="Bonants P.J.M."/>
            <person name="Smith D.S."/>
            <person name="Levesque C.A."/>
            <person name="van der Lee T.A.J."/>
        </authorList>
    </citation>
    <scope>NUCLEOTIDE SEQUENCE [LARGE SCALE GENOMIC DNA]</scope>
    <source>
        <strain evidence="8 9">CBS 809.83</strain>
    </source>
</reference>
<protein>
    <recommendedName>
        <fullName evidence="7">STAS domain-containing protein</fullName>
    </recommendedName>
</protein>
<evidence type="ECO:0000256" key="3">
    <source>
        <dbReference type="ARBA" id="ARBA00022989"/>
    </source>
</evidence>
<feature type="transmembrane region" description="Helical" evidence="6">
    <location>
        <begin position="199"/>
        <end position="225"/>
    </location>
</feature>
<dbReference type="InterPro" id="IPR036513">
    <property type="entry name" value="STAS_dom_sf"/>
</dbReference>
<comment type="caution">
    <text evidence="8">The sequence shown here is derived from an EMBL/GenBank/DDBJ whole genome shotgun (WGS) entry which is preliminary data.</text>
</comment>
<dbReference type="PANTHER" id="PTHR11814">
    <property type="entry name" value="SULFATE TRANSPORTER"/>
    <property type="match status" value="1"/>
</dbReference>
<dbReference type="InterPro" id="IPR002645">
    <property type="entry name" value="STAS_dom"/>
</dbReference>
<gene>
    <name evidence="8" type="ORF">PhCBS80983_g04749</name>
</gene>
<dbReference type="EMBL" id="QEAQ01000083">
    <property type="protein sequence ID" value="TPX56162.1"/>
    <property type="molecule type" value="Genomic_DNA"/>
</dbReference>
<evidence type="ECO:0000256" key="2">
    <source>
        <dbReference type="ARBA" id="ARBA00022692"/>
    </source>
</evidence>
<evidence type="ECO:0000313" key="8">
    <source>
        <dbReference type="EMBL" id="TPX56162.1"/>
    </source>
</evidence>
<dbReference type="PROSITE" id="PS50801">
    <property type="entry name" value="STAS"/>
    <property type="match status" value="1"/>
</dbReference>
<evidence type="ECO:0000256" key="4">
    <source>
        <dbReference type="ARBA" id="ARBA00023136"/>
    </source>
</evidence>
<dbReference type="Gene3D" id="3.30.750.24">
    <property type="entry name" value="STAS domain"/>
    <property type="match status" value="1"/>
</dbReference>
<keyword evidence="3 6" id="KW-1133">Transmembrane helix</keyword>
<dbReference type="InterPro" id="IPR001902">
    <property type="entry name" value="SLC26A/SulP_fam"/>
</dbReference>
<keyword evidence="4 6" id="KW-0472">Membrane</keyword>
<feature type="transmembrane region" description="Helical" evidence="6">
    <location>
        <begin position="165"/>
        <end position="187"/>
    </location>
</feature>
<keyword evidence="2 6" id="KW-0812">Transmembrane</keyword>
<evidence type="ECO:0000259" key="7">
    <source>
        <dbReference type="PROSITE" id="PS50801"/>
    </source>
</evidence>
<dbReference type="GO" id="GO:0055085">
    <property type="term" value="P:transmembrane transport"/>
    <property type="evidence" value="ECO:0007669"/>
    <property type="project" value="InterPro"/>
</dbReference>
<feature type="transmembrane region" description="Helical" evidence="6">
    <location>
        <begin position="402"/>
        <end position="420"/>
    </location>
</feature>
<dbReference type="SUPFAM" id="SSF52091">
    <property type="entry name" value="SpoIIaa-like"/>
    <property type="match status" value="1"/>
</dbReference>
<dbReference type="Pfam" id="PF01740">
    <property type="entry name" value="STAS"/>
    <property type="match status" value="1"/>
</dbReference>
<feature type="region of interest" description="Disordered" evidence="5">
    <location>
        <begin position="1"/>
        <end position="35"/>
    </location>
</feature>
<feature type="transmembrane region" description="Helical" evidence="6">
    <location>
        <begin position="456"/>
        <end position="474"/>
    </location>
</feature>
<evidence type="ECO:0000256" key="5">
    <source>
        <dbReference type="SAM" id="MobiDB-lite"/>
    </source>
</evidence>
<accession>A0A507DXS7</accession>
<evidence type="ECO:0000256" key="6">
    <source>
        <dbReference type="SAM" id="Phobius"/>
    </source>
</evidence>
<dbReference type="NCBIfam" id="TIGR00815">
    <property type="entry name" value="sulP"/>
    <property type="match status" value="1"/>
</dbReference>
<dbReference type="STRING" id="109895.A0A507DXS7"/>
<feature type="transmembrane region" description="Helical" evidence="6">
    <location>
        <begin position="369"/>
        <end position="390"/>
    </location>
</feature>